<dbReference type="EMBL" id="AP022567">
    <property type="protein sequence ID" value="BBX34498.1"/>
    <property type="molecule type" value="Genomic_DNA"/>
</dbReference>
<evidence type="ECO:0000256" key="1">
    <source>
        <dbReference type="SAM" id="Phobius"/>
    </source>
</evidence>
<accession>A0ABM7HV77</accession>
<organism evidence="2 3">
    <name type="scientific">Mycolicibacterium mageritense</name>
    <name type="common">Mycobacterium mageritense</name>
    <dbReference type="NCBI Taxonomy" id="53462"/>
    <lineage>
        <taxon>Bacteria</taxon>
        <taxon>Bacillati</taxon>
        <taxon>Actinomycetota</taxon>
        <taxon>Actinomycetes</taxon>
        <taxon>Mycobacteriales</taxon>
        <taxon>Mycobacteriaceae</taxon>
        <taxon>Mycolicibacterium</taxon>
    </lineage>
</organism>
<evidence type="ECO:0000313" key="3">
    <source>
        <dbReference type="Proteomes" id="UP000465622"/>
    </source>
</evidence>
<keyword evidence="1" id="KW-0812">Transmembrane</keyword>
<name>A0ABM7HV77_MYCME</name>
<feature type="transmembrane region" description="Helical" evidence="1">
    <location>
        <begin position="272"/>
        <end position="296"/>
    </location>
</feature>
<sequence>MWDARFRTDIRPVPGQEDGVRFVMASFLWLLTTALLAVAVPSVWAQKNVIDRDGYTAFAADAAKDPRLQQAVAGELTTQVQTLASRNGTEIDADRVRMAANFYTASAAFPGQFAKANEIAHTWMFTDRVSRDSEGAWVIDLGPMLSDSSFQQTLDQFNIEPPQTLTVPIASSAPESLQPGKLRPAAVWGPWVSVGAAILAGVFALLTLAAARARGKALAALGVSALLVGAAGWAGLEVARRHLNDALNHTSGDLRQIADVMVGHAISGLHQWLNLTLAAGGGLVVFGVLVAMLGGLRRKAH</sequence>
<feature type="transmembrane region" description="Helical" evidence="1">
    <location>
        <begin position="217"/>
        <end position="236"/>
    </location>
</feature>
<proteinExistence type="predicted"/>
<dbReference type="Proteomes" id="UP000465622">
    <property type="component" value="Chromosome"/>
</dbReference>
<feature type="transmembrane region" description="Helical" evidence="1">
    <location>
        <begin position="20"/>
        <end position="44"/>
    </location>
</feature>
<evidence type="ECO:0000313" key="2">
    <source>
        <dbReference type="EMBL" id="BBX34498.1"/>
    </source>
</evidence>
<feature type="transmembrane region" description="Helical" evidence="1">
    <location>
        <begin position="188"/>
        <end position="210"/>
    </location>
</feature>
<protein>
    <submittedName>
        <fullName evidence="2">Uncharacterized protein</fullName>
    </submittedName>
</protein>
<keyword evidence="3" id="KW-1185">Reference proteome</keyword>
<gene>
    <name evidence="2" type="ORF">MMAGJ_37800</name>
</gene>
<keyword evidence="1" id="KW-0472">Membrane</keyword>
<keyword evidence="1" id="KW-1133">Transmembrane helix</keyword>
<reference evidence="2 3" key="1">
    <citation type="journal article" date="2019" name="Emerg. Microbes Infect.">
        <title>Comprehensive subspecies identification of 175 nontuberculous mycobacteria species based on 7547 genomic profiles.</title>
        <authorList>
            <person name="Matsumoto Y."/>
            <person name="Kinjo T."/>
            <person name="Motooka D."/>
            <person name="Nabeya D."/>
            <person name="Jung N."/>
            <person name="Uechi K."/>
            <person name="Horii T."/>
            <person name="Iida T."/>
            <person name="Fujita J."/>
            <person name="Nakamura S."/>
        </authorList>
    </citation>
    <scope>NUCLEOTIDE SEQUENCE [LARGE SCALE GENOMIC DNA]</scope>
    <source>
        <strain evidence="2 3">JCM 12375</strain>
    </source>
</reference>